<comment type="caution">
    <text evidence="2">The sequence shown here is derived from an EMBL/GenBank/DDBJ whole genome shotgun (WGS) entry which is preliminary data.</text>
</comment>
<gene>
    <name evidence="2" type="ORF">FVE85_6546</name>
</gene>
<accession>A0A5J4Z511</accession>
<dbReference type="Proteomes" id="UP000324585">
    <property type="component" value="Unassembled WGS sequence"/>
</dbReference>
<evidence type="ECO:0000313" key="3">
    <source>
        <dbReference type="Proteomes" id="UP000324585"/>
    </source>
</evidence>
<feature type="compositionally biased region" description="Basic and acidic residues" evidence="1">
    <location>
        <begin position="56"/>
        <end position="65"/>
    </location>
</feature>
<sequence length="443" mass="49405">MAKRMLVVEQAELHLENLPLPLYSLTVSPLAGLVCRVQMGAHVSGSVNGAEDSASDLDKNEKSPGEDEGGSADDLACVLALSGRDIVETTADRPSSVSGIELHVTEPTRRTAMPKWNETFEVVREWQDRIPVFVALACAILTRSLPRFVEICTMQVTVGDLVAAAATRKPFQLPNNVGSLRVFIVDDFVSAQASTDLGQLVLGRRNRYWICYNHVVKRGIVQVYRTFRVELNSKNVMETFGSTRQHWNTEYEAAQRIYSKTPEGLLARSMLRTAHLRYYNQSRVRTEIGSFGDGAQIFSVVAEHTMYTYVITDSQRPDDARIKIGTSRHAEGEFFLVFSETGASFMQDMRSKHAPHANAQEQVVYSGEVFFMRCGEDEHGKLRMVFDNNSGTFAPDAGLLPKLRLLLEKTFCGGSSQRGLVEFVTLDRQSEQLLELKKQAGIL</sequence>
<evidence type="ECO:0000313" key="2">
    <source>
        <dbReference type="EMBL" id="KAA8498961.1"/>
    </source>
</evidence>
<dbReference type="EMBL" id="VRMN01000001">
    <property type="protein sequence ID" value="KAA8498961.1"/>
    <property type="molecule type" value="Genomic_DNA"/>
</dbReference>
<dbReference type="OrthoDB" id="4626at2759"/>
<evidence type="ECO:0000256" key="1">
    <source>
        <dbReference type="SAM" id="MobiDB-lite"/>
    </source>
</evidence>
<reference evidence="3" key="1">
    <citation type="journal article" date="2019" name="Nat. Commun.">
        <title>Expansion of phycobilisome linker gene families in mesophilic red algae.</title>
        <authorList>
            <person name="Lee J."/>
            <person name="Kim D."/>
            <person name="Bhattacharya D."/>
            <person name="Yoon H.S."/>
        </authorList>
    </citation>
    <scope>NUCLEOTIDE SEQUENCE [LARGE SCALE GENOMIC DNA]</scope>
    <source>
        <strain evidence="3">CCMP 1328</strain>
    </source>
</reference>
<protein>
    <recommendedName>
        <fullName evidence="4">C2 domain-containing protein</fullName>
    </recommendedName>
</protein>
<feature type="region of interest" description="Disordered" evidence="1">
    <location>
        <begin position="46"/>
        <end position="72"/>
    </location>
</feature>
<keyword evidence="3" id="KW-1185">Reference proteome</keyword>
<dbReference type="AlphaFoldDB" id="A0A5J4Z511"/>
<evidence type="ECO:0008006" key="4">
    <source>
        <dbReference type="Google" id="ProtNLM"/>
    </source>
</evidence>
<name>A0A5J4Z511_PORPP</name>
<proteinExistence type="predicted"/>
<organism evidence="2 3">
    <name type="scientific">Porphyridium purpureum</name>
    <name type="common">Red alga</name>
    <name type="synonym">Porphyridium cruentum</name>
    <dbReference type="NCBI Taxonomy" id="35688"/>
    <lineage>
        <taxon>Eukaryota</taxon>
        <taxon>Rhodophyta</taxon>
        <taxon>Bangiophyceae</taxon>
        <taxon>Porphyridiales</taxon>
        <taxon>Porphyridiaceae</taxon>
        <taxon>Porphyridium</taxon>
    </lineage>
</organism>